<dbReference type="Proteomes" id="UP001153069">
    <property type="component" value="Unassembled WGS sequence"/>
</dbReference>
<reference evidence="1" key="1">
    <citation type="submission" date="2020-06" db="EMBL/GenBank/DDBJ databases">
        <authorList>
            <consortium name="Plant Systems Biology data submission"/>
        </authorList>
    </citation>
    <scope>NUCLEOTIDE SEQUENCE</scope>
    <source>
        <strain evidence="1">D6</strain>
    </source>
</reference>
<keyword evidence="2" id="KW-1185">Reference proteome</keyword>
<dbReference type="Gene3D" id="1.25.40.10">
    <property type="entry name" value="Tetratricopeptide repeat domain"/>
    <property type="match status" value="1"/>
</dbReference>
<evidence type="ECO:0000313" key="1">
    <source>
        <dbReference type="EMBL" id="CAB9516245.1"/>
    </source>
</evidence>
<proteinExistence type="predicted"/>
<accession>A0A9N8ECY5</accession>
<dbReference type="InterPro" id="IPR011990">
    <property type="entry name" value="TPR-like_helical_dom_sf"/>
</dbReference>
<gene>
    <name evidence="1" type="ORF">SEMRO_770_G199901.1</name>
</gene>
<evidence type="ECO:0000313" key="2">
    <source>
        <dbReference type="Proteomes" id="UP001153069"/>
    </source>
</evidence>
<organism evidence="1 2">
    <name type="scientific">Seminavis robusta</name>
    <dbReference type="NCBI Taxonomy" id="568900"/>
    <lineage>
        <taxon>Eukaryota</taxon>
        <taxon>Sar</taxon>
        <taxon>Stramenopiles</taxon>
        <taxon>Ochrophyta</taxon>
        <taxon>Bacillariophyta</taxon>
        <taxon>Bacillariophyceae</taxon>
        <taxon>Bacillariophycidae</taxon>
        <taxon>Naviculales</taxon>
        <taxon>Naviculaceae</taxon>
        <taxon>Seminavis</taxon>
    </lineage>
</organism>
<dbReference type="EMBL" id="CAICTM010000769">
    <property type="protein sequence ID" value="CAB9516245.1"/>
    <property type="molecule type" value="Genomic_DNA"/>
</dbReference>
<dbReference type="SUPFAM" id="SSF48452">
    <property type="entry name" value="TPR-like"/>
    <property type="match status" value="1"/>
</dbReference>
<comment type="caution">
    <text evidence="1">The sequence shown here is derived from an EMBL/GenBank/DDBJ whole genome shotgun (WGS) entry which is preliminary data.</text>
</comment>
<dbReference type="AlphaFoldDB" id="A0A9N8ECY5"/>
<name>A0A9N8ECY5_9STRA</name>
<sequence>MILDGVRLYKSCKLEAAKHMFRQAQKLDPRMPDAYYYLARSFGYCRVSESLTYSEKATELFAEALLRDYAIQQHTSPTIGHDNGHSSKKLQALALSISLTIDQSFKDLSEPRFAQVNRDKPTWITNDQTLDRISRIALRVFGRHSEDALMRERHWDMAWTRAMFLMGGYLSNGQSKRFTPREPPENRSLENIREACGLLEWAIKSAEWMRKSDLEKLGITKTYVTAQRYATCMRDLEAWGGLRSPPQQYPQAFSWVQISGLRGIPGDVLNNKLGIVHEAKSLNDGRVTVKVDGIDGHKHMFPQYLVVLPLRSLISTMVLCLDEGVQWMFMRAYYKHWLLTGQPARGDRDRQLPVGIIE</sequence>
<protein>
    <submittedName>
        <fullName evidence="1">Uncharacterized protein</fullName>
    </submittedName>
</protein>